<dbReference type="EMBL" id="JACHEA010000001">
    <property type="protein sequence ID" value="MBB5338342.1"/>
    <property type="molecule type" value="Genomic_DNA"/>
</dbReference>
<name>A0ACC5NUR3_9BACT</name>
<comment type="caution">
    <text evidence="1">The sequence shown here is derived from an EMBL/GenBank/DDBJ whole genome shotgun (WGS) entry which is preliminary data.</text>
</comment>
<keyword evidence="2" id="KW-1185">Reference proteome</keyword>
<protein>
    <submittedName>
        <fullName evidence="1">Glycosyltransferase involved in cell wall biosynthesis</fullName>
    </submittedName>
</protein>
<reference evidence="1" key="1">
    <citation type="submission" date="2020-08" db="EMBL/GenBank/DDBJ databases">
        <title>Genomic Encyclopedia of Type Strains, Phase IV (KMG-V): Genome sequencing to study the core and pangenomes of soil and plant-associated prokaryotes.</title>
        <authorList>
            <person name="Whitman W."/>
        </authorList>
    </citation>
    <scope>NUCLEOTIDE SEQUENCE</scope>
    <source>
        <strain evidence="1">M8UP15</strain>
    </source>
</reference>
<gene>
    <name evidence="1" type="ORF">HDF13_000675</name>
</gene>
<accession>A0ACC5NUR3</accession>
<evidence type="ECO:0000313" key="1">
    <source>
        <dbReference type="EMBL" id="MBB5338342.1"/>
    </source>
</evidence>
<sequence length="417" mass="47031">MALPTSDVDIGLKKKVRLAYLVSHPIQYQAPLLRRIAQEPDIDLTVFFGSDFSLRSYQDEGFGVDVKWDVPLLDGYRHKFLPVIRDDGTQTVTTPLNYGIFSELRGREGEPGYDLLWTHGYNMVNALHGMVAAKALGIPVLVRADMWLRDRPRSGPKLLLKTLFFQFLKHMVDGVLPVGTLNAEYWRHYLGDDVPFFLMPYAVDNDYFQRRSLEAAATRHQLRRELGLEAGRPVILFASKLQERKHCSDLMDAYMSLINDETGRPQPHLLIVGDGEERAALEEKANSNGLTGVRFCGFRNQSELPRFFDLANIFVLPARHEPWGLVVNEVMNAGRAVILSDDIGCQPDLVTDGVEGYVFPVRDVKALAEALRRVLATPEGAAQMGQRALDRINAWSFEEDIQALRQAIAQLTRKIIA</sequence>
<evidence type="ECO:0000313" key="2">
    <source>
        <dbReference type="Proteomes" id="UP000569005"/>
    </source>
</evidence>
<organism evidence="1 2">
    <name type="scientific">Tunturiibacter gelidiferens</name>
    <dbReference type="NCBI Taxonomy" id="3069689"/>
    <lineage>
        <taxon>Bacteria</taxon>
        <taxon>Pseudomonadati</taxon>
        <taxon>Acidobacteriota</taxon>
        <taxon>Terriglobia</taxon>
        <taxon>Terriglobales</taxon>
        <taxon>Acidobacteriaceae</taxon>
        <taxon>Tunturiibacter</taxon>
    </lineage>
</organism>
<dbReference type="Proteomes" id="UP000569005">
    <property type="component" value="Unassembled WGS sequence"/>
</dbReference>
<proteinExistence type="predicted"/>